<dbReference type="Proteomes" id="UP000439752">
    <property type="component" value="Unassembled WGS sequence"/>
</dbReference>
<sequence>MGKYQALAKDIVRLIGGQDNVKSVFHCATRLRFKLKDEQAADAEQLKQQDGVITVVKSGGQFQVVIGNNVSEVYQDVVAIGGFETTVDDGEKTTVFNRLIDTIAGIFTPILGPMAGSGLLKGLLAILVALGLLTQDMGTYIVLNATADALFYFLPIILGHSAAKKFGGNPYIGMVIGGALVYPSMVALQASGEALSFLTVPVVLMSYASSVIPIILATYVSAKLEKFFNQHSHEAVRNFTTPMLALLIVVPLTFLAIGPLATYASQGLAGAYSFIYNLSPVLAIAFIGAFWQIFVMFGLHWGLVPILINNITVIGFDTISVGVLMATFGQVGAVLAITVKTKDKKTKGLGTSSTIAGVFGITEPAMYGLTLPRKKPFIFGVIGGAAGGLVGGALGTASYTMGGLGIFAVPVMIPQSGVDLSFWGAFIGLFVATAVAFSLTYFLTKEEIATTETTPSLSKEVGLPVLAPIKGEIISLESVNDEVFSSGAMGKGVAIIPNEGIVYAPFDGEVVTVYQSMHAIGLRSDTGVEILIHIGLDTVQLNGQHFESFVTSGQNIKAGDRLIAFDLKEIEQAGYDIITPVIVTNTASYLDVLPTYVGLVEPSRDVLRILV</sequence>
<keyword evidence="2" id="KW-0813">Transport</keyword>
<dbReference type="RefSeq" id="WP_159172537.1">
    <property type="nucleotide sequence ID" value="NZ_LR732308.1"/>
</dbReference>
<evidence type="ECO:0000256" key="4">
    <source>
        <dbReference type="ARBA" id="ARBA00022597"/>
    </source>
</evidence>
<feature type="active site" description="Phosphocysteine intermediate; for EIIB activity" evidence="11">
    <location>
        <position position="27"/>
    </location>
</feature>
<dbReference type="GO" id="GO:0009401">
    <property type="term" value="P:phosphoenolpyruvate-dependent sugar phosphotransferase system"/>
    <property type="evidence" value="ECO:0007669"/>
    <property type="project" value="UniProtKB-KW"/>
</dbReference>
<dbReference type="InterPro" id="IPR001996">
    <property type="entry name" value="PTS_IIB_1"/>
</dbReference>
<evidence type="ECO:0000256" key="11">
    <source>
        <dbReference type="PROSITE-ProRule" id="PRU00421"/>
    </source>
</evidence>
<evidence type="ECO:0000256" key="10">
    <source>
        <dbReference type="ARBA" id="ARBA00023136"/>
    </source>
</evidence>
<dbReference type="InterPro" id="IPR001127">
    <property type="entry name" value="PTS_EIIA_1_perm"/>
</dbReference>
<feature type="transmembrane region" description="Helical" evidence="12">
    <location>
        <begin position="420"/>
        <end position="443"/>
    </location>
</feature>
<protein>
    <submittedName>
        <fullName evidence="16">Phosphotransferase system (PTS) beta-glucoside-specific enzyme IIBCA component</fullName>
        <ecNumber evidence="16">2.7.1.-</ecNumber>
    </submittedName>
</protein>
<evidence type="ECO:0000259" key="14">
    <source>
        <dbReference type="PROSITE" id="PS51098"/>
    </source>
</evidence>
<feature type="transmembrane region" description="Helical" evidence="12">
    <location>
        <begin position="243"/>
        <end position="262"/>
    </location>
</feature>
<evidence type="ECO:0000256" key="1">
    <source>
        <dbReference type="ARBA" id="ARBA00004651"/>
    </source>
</evidence>
<dbReference type="AlphaFoldDB" id="A0A653IJ67"/>
<keyword evidence="6" id="KW-0598">Phosphotransferase system</keyword>
<dbReference type="InterPro" id="IPR050558">
    <property type="entry name" value="PTS_Sugar-Specific_Components"/>
</dbReference>
<evidence type="ECO:0000256" key="5">
    <source>
        <dbReference type="ARBA" id="ARBA00022679"/>
    </source>
</evidence>
<dbReference type="SUPFAM" id="SSF51261">
    <property type="entry name" value="Duplicated hybrid motif"/>
    <property type="match status" value="1"/>
</dbReference>
<dbReference type="Pfam" id="PF00358">
    <property type="entry name" value="PTS_EIIA_1"/>
    <property type="match status" value="1"/>
</dbReference>
<gene>
    <name evidence="16" type="primary">bglP</name>
    <name evidence="16" type="ORF">EXIGUO9Y_80006</name>
</gene>
<dbReference type="PROSITE" id="PS01035">
    <property type="entry name" value="PTS_EIIB_TYPE_1_CYS"/>
    <property type="match status" value="1"/>
</dbReference>
<proteinExistence type="predicted"/>
<dbReference type="GO" id="GO:0090589">
    <property type="term" value="F:protein-phosphocysteine-trehalose phosphotransferase system transporter activity"/>
    <property type="evidence" value="ECO:0007669"/>
    <property type="project" value="TreeGrafter"/>
</dbReference>
<name>A0A653IJ67_9BACL</name>
<evidence type="ECO:0000256" key="12">
    <source>
        <dbReference type="SAM" id="Phobius"/>
    </source>
</evidence>
<dbReference type="FunFam" id="3.30.1360.60:FF:000001">
    <property type="entry name" value="PTS system glucose-specific IIBC component PtsG"/>
    <property type="match status" value="1"/>
</dbReference>
<evidence type="ECO:0000256" key="8">
    <source>
        <dbReference type="ARBA" id="ARBA00022777"/>
    </source>
</evidence>
<dbReference type="PANTHER" id="PTHR30175:SF1">
    <property type="entry name" value="PTS SYSTEM ARBUTIN-, CELLOBIOSE-, AND SALICIN-SPECIFIC EIIBC COMPONENT-RELATED"/>
    <property type="match status" value="1"/>
</dbReference>
<dbReference type="InterPro" id="IPR011297">
    <property type="entry name" value="PTS_IIABC_b_glu"/>
</dbReference>
<dbReference type="GO" id="GO:0005886">
    <property type="term" value="C:plasma membrane"/>
    <property type="evidence" value="ECO:0007669"/>
    <property type="project" value="UniProtKB-SubCell"/>
</dbReference>
<dbReference type="CDD" id="cd00212">
    <property type="entry name" value="PTS_IIB_glc"/>
    <property type="match status" value="1"/>
</dbReference>
<dbReference type="InterPro" id="IPR018113">
    <property type="entry name" value="PTrfase_EIIB_Cys"/>
</dbReference>
<dbReference type="InterPro" id="IPR013013">
    <property type="entry name" value="PTS_EIIC_1"/>
</dbReference>
<dbReference type="PANTHER" id="PTHR30175">
    <property type="entry name" value="PHOSPHOTRANSFERASE SYSTEM TRANSPORT PROTEIN"/>
    <property type="match status" value="1"/>
</dbReference>
<feature type="domain" description="PTS EIIC type-1" evidence="15">
    <location>
        <begin position="101"/>
        <end position="455"/>
    </location>
</feature>
<evidence type="ECO:0000259" key="15">
    <source>
        <dbReference type="PROSITE" id="PS51103"/>
    </source>
</evidence>
<keyword evidence="10 12" id="KW-0472">Membrane</keyword>
<dbReference type="EC" id="2.7.1.-" evidence="16"/>
<dbReference type="InterPro" id="IPR011055">
    <property type="entry name" value="Dup_hybrid_motif"/>
</dbReference>
<dbReference type="Pfam" id="PF00367">
    <property type="entry name" value="PTS_EIIB"/>
    <property type="match status" value="1"/>
</dbReference>
<feature type="transmembrane region" description="Helical" evidence="12">
    <location>
        <begin position="202"/>
        <end position="222"/>
    </location>
</feature>
<reference evidence="16 17" key="1">
    <citation type="submission" date="2019-10" db="EMBL/GenBank/DDBJ databases">
        <authorList>
            <person name="Karimi E."/>
        </authorList>
    </citation>
    <scope>NUCLEOTIDE SEQUENCE [LARGE SCALE GENOMIC DNA]</scope>
    <source>
        <strain evidence="16">Exiguobacterium sp. 9Y</strain>
    </source>
</reference>
<keyword evidence="17" id="KW-1185">Reference proteome</keyword>
<keyword evidence="8" id="KW-0418">Kinase</keyword>
<keyword evidence="5 16" id="KW-0808">Transferase</keyword>
<evidence type="ECO:0000256" key="9">
    <source>
        <dbReference type="ARBA" id="ARBA00022989"/>
    </source>
</evidence>
<keyword evidence="9 12" id="KW-1133">Transmembrane helix</keyword>
<evidence type="ECO:0000256" key="7">
    <source>
        <dbReference type="ARBA" id="ARBA00022692"/>
    </source>
</evidence>
<dbReference type="FunFam" id="2.70.70.10:FF:000001">
    <property type="entry name" value="PTS system glucose-specific IIA component"/>
    <property type="match status" value="1"/>
</dbReference>
<evidence type="ECO:0000256" key="2">
    <source>
        <dbReference type="ARBA" id="ARBA00022448"/>
    </source>
</evidence>
<evidence type="ECO:0000256" key="3">
    <source>
        <dbReference type="ARBA" id="ARBA00022475"/>
    </source>
</evidence>
<feature type="transmembrane region" description="Helical" evidence="12">
    <location>
        <begin position="377"/>
        <end position="400"/>
    </location>
</feature>
<dbReference type="EMBL" id="CABWKQ010000058">
    <property type="protein sequence ID" value="VWX38677.1"/>
    <property type="molecule type" value="Genomic_DNA"/>
</dbReference>
<comment type="subcellular location">
    <subcellularLocation>
        <location evidence="1">Cell membrane</location>
        <topology evidence="1">Multi-pass membrane protein</topology>
    </subcellularLocation>
</comment>
<feature type="transmembrane region" description="Helical" evidence="12">
    <location>
        <begin position="171"/>
        <end position="190"/>
    </location>
</feature>
<dbReference type="InterPro" id="IPR036878">
    <property type="entry name" value="Glu_permease_IIB"/>
</dbReference>
<feature type="domain" description="PTS EIIB type-1" evidence="14">
    <location>
        <begin position="5"/>
        <end position="87"/>
    </location>
</feature>
<evidence type="ECO:0000313" key="16">
    <source>
        <dbReference type="EMBL" id="VWX38677.1"/>
    </source>
</evidence>
<organism evidence="16 17">
    <name type="scientific">Exiguobacterium oxidotolerans</name>
    <dbReference type="NCBI Taxonomy" id="223958"/>
    <lineage>
        <taxon>Bacteria</taxon>
        <taxon>Bacillati</taxon>
        <taxon>Bacillota</taxon>
        <taxon>Bacilli</taxon>
        <taxon>Bacillales</taxon>
        <taxon>Bacillales Family XII. Incertae Sedis</taxon>
        <taxon>Exiguobacterium</taxon>
    </lineage>
</organism>
<dbReference type="CDD" id="cd00210">
    <property type="entry name" value="PTS_IIA_glc"/>
    <property type="match status" value="1"/>
</dbReference>
<feature type="transmembrane region" description="Helical" evidence="12">
    <location>
        <begin position="106"/>
        <end position="133"/>
    </location>
</feature>
<evidence type="ECO:0000256" key="6">
    <source>
        <dbReference type="ARBA" id="ARBA00022683"/>
    </source>
</evidence>
<keyword evidence="3" id="KW-1003">Cell membrane</keyword>
<dbReference type="GO" id="GO:0015771">
    <property type="term" value="P:trehalose transport"/>
    <property type="evidence" value="ECO:0007669"/>
    <property type="project" value="TreeGrafter"/>
</dbReference>
<dbReference type="PROSITE" id="PS51103">
    <property type="entry name" value="PTS_EIIC_TYPE_1"/>
    <property type="match status" value="1"/>
</dbReference>
<dbReference type="GO" id="GO:0016301">
    <property type="term" value="F:kinase activity"/>
    <property type="evidence" value="ECO:0007669"/>
    <property type="project" value="UniProtKB-KW"/>
</dbReference>
<evidence type="ECO:0000313" key="17">
    <source>
        <dbReference type="Proteomes" id="UP000439752"/>
    </source>
</evidence>
<dbReference type="NCBIfam" id="TIGR01995">
    <property type="entry name" value="PTS-II-ABC-beta"/>
    <property type="match status" value="1"/>
</dbReference>
<dbReference type="Gene3D" id="2.70.70.10">
    <property type="entry name" value="Glucose Permease (Domain IIA)"/>
    <property type="match status" value="1"/>
</dbReference>
<dbReference type="PROSITE" id="PS51093">
    <property type="entry name" value="PTS_EIIA_TYPE_1"/>
    <property type="match status" value="1"/>
</dbReference>
<dbReference type="InterPro" id="IPR003352">
    <property type="entry name" value="PTS_EIIC"/>
</dbReference>
<dbReference type="PROSITE" id="PS00371">
    <property type="entry name" value="PTS_EIIA_TYPE_1_HIS"/>
    <property type="match status" value="1"/>
</dbReference>
<accession>A0A653IJ67</accession>
<dbReference type="Gene3D" id="3.30.1360.60">
    <property type="entry name" value="Glucose permease domain IIB"/>
    <property type="match status" value="1"/>
</dbReference>
<dbReference type="PROSITE" id="PS51098">
    <property type="entry name" value="PTS_EIIB_TYPE_1"/>
    <property type="match status" value="1"/>
</dbReference>
<evidence type="ECO:0000259" key="13">
    <source>
        <dbReference type="PROSITE" id="PS51093"/>
    </source>
</evidence>
<dbReference type="GO" id="GO:0008982">
    <property type="term" value="F:protein-N(PI)-phosphohistidine-sugar phosphotransferase activity"/>
    <property type="evidence" value="ECO:0007669"/>
    <property type="project" value="InterPro"/>
</dbReference>
<keyword evidence="7 12" id="KW-0812">Transmembrane</keyword>
<keyword evidence="4" id="KW-0762">Sugar transport</keyword>
<feature type="transmembrane region" description="Helical" evidence="12">
    <location>
        <begin position="139"/>
        <end position="159"/>
    </location>
</feature>
<dbReference type="NCBIfam" id="TIGR00830">
    <property type="entry name" value="PTBA"/>
    <property type="match status" value="1"/>
</dbReference>
<dbReference type="Pfam" id="PF02378">
    <property type="entry name" value="PTS_EIIC"/>
    <property type="match status" value="1"/>
</dbReference>
<feature type="transmembrane region" description="Helical" evidence="12">
    <location>
        <begin position="349"/>
        <end position="370"/>
    </location>
</feature>
<feature type="transmembrane region" description="Helical" evidence="12">
    <location>
        <begin position="311"/>
        <end position="337"/>
    </location>
</feature>
<feature type="transmembrane region" description="Helical" evidence="12">
    <location>
        <begin position="274"/>
        <end position="299"/>
    </location>
</feature>
<dbReference type="SUPFAM" id="SSF55604">
    <property type="entry name" value="Glucose permease domain IIB"/>
    <property type="match status" value="1"/>
</dbReference>
<feature type="domain" description="PTS EIIA type-1" evidence="13">
    <location>
        <begin position="481"/>
        <end position="585"/>
    </location>
</feature>